<protein>
    <submittedName>
        <fullName evidence="4">Sir2 silent information regulator family NAD-dependent deacetylase</fullName>
    </submittedName>
</protein>
<dbReference type="GO" id="GO:0017136">
    <property type="term" value="F:histone deacetylase activity, NAD-dependent"/>
    <property type="evidence" value="ECO:0007669"/>
    <property type="project" value="TreeGrafter"/>
</dbReference>
<dbReference type="PANTHER" id="PTHR11085">
    <property type="entry name" value="NAD-DEPENDENT PROTEIN DEACYLASE SIRTUIN-5, MITOCHONDRIAL-RELATED"/>
    <property type="match status" value="1"/>
</dbReference>
<reference evidence="4 5" key="1">
    <citation type="submission" date="2019-08" db="EMBL/GenBank/DDBJ databases">
        <title>In-depth cultivation of the pig gut microbiome towards novel bacterial diversity and tailored functional studies.</title>
        <authorList>
            <person name="Wylensek D."/>
            <person name="Hitch T.C.A."/>
            <person name="Clavel T."/>
        </authorList>
    </citation>
    <scope>NUCLEOTIDE SEQUENCE [LARGE SCALE GENOMIC DNA]</scope>
    <source>
        <strain evidence="4 5">WB01_CNA04</strain>
    </source>
</reference>
<dbReference type="GO" id="GO:0070403">
    <property type="term" value="F:NAD+ binding"/>
    <property type="evidence" value="ECO:0007669"/>
    <property type="project" value="TreeGrafter"/>
</dbReference>
<organism evidence="4 5">
    <name type="scientific">Parafannyhessea umbonata</name>
    <dbReference type="NCBI Taxonomy" id="604330"/>
    <lineage>
        <taxon>Bacteria</taxon>
        <taxon>Bacillati</taxon>
        <taxon>Actinomycetota</taxon>
        <taxon>Coriobacteriia</taxon>
        <taxon>Coriobacteriales</taxon>
        <taxon>Atopobiaceae</taxon>
        <taxon>Parafannyhessea</taxon>
    </lineage>
</organism>
<accession>A0A6N7X4F7</accession>
<dbReference type="PROSITE" id="PS50305">
    <property type="entry name" value="SIRTUIN"/>
    <property type="match status" value="1"/>
</dbReference>
<dbReference type="PANTHER" id="PTHR11085:SF4">
    <property type="entry name" value="NAD-DEPENDENT PROTEIN DEACYLASE"/>
    <property type="match status" value="1"/>
</dbReference>
<keyword evidence="2" id="KW-0862">Zinc</keyword>
<evidence type="ECO:0000259" key="3">
    <source>
        <dbReference type="PROSITE" id="PS50305"/>
    </source>
</evidence>
<feature type="binding site" evidence="2">
    <location>
        <position position="178"/>
    </location>
    <ligand>
        <name>Zn(2+)</name>
        <dbReference type="ChEBI" id="CHEBI:29105"/>
    </ligand>
</feature>
<feature type="binding site" evidence="2">
    <location>
        <position position="175"/>
    </location>
    <ligand>
        <name>Zn(2+)</name>
        <dbReference type="ChEBI" id="CHEBI:29105"/>
    </ligand>
</feature>
<dbReference type="AlphaFoldDB" id="A0A6N7X4F7"/>
<evidence type="ECO:0000256" key="1">
    <source>
        <dbReference type="ARBA" id="ARBA00023027"/>
    </source>
</evidence>
<keyword evidence="2" id="KW-0479">Metal-binding</keyword>
<dbReference type="SUPFAM" id="SSF52467">
    <property type="entry name" value="DHS-like NAD/FAD-binding domain"/>
    <property type="match status" value="1"/>
</dbReference>
<gene>
    <name evidence="4" type="ORF">FYJ69_00265</name>
</gene>
<feature type="binding site" evidence="2">
    <location>
        <position position="140"/>
    </location>
    <ligand>
        <name>Zn(2+)</name>
        <dbReference type="ChEBI" id="CHEBI:29105"/>
    </ligand>
</feature>
<comment type="caution">
    <text evidence="2">Lacks conserved residue(s) required for the propagation of feature annotation.</text>
</comment>
<sequence length="283" mass="32604">MLKRHNQDELQRLADAIATADAIVVGAGAGLSTAAGLTYAGERFERLFGDFAEKYGIRDMYSGGFYPFATPEERWAWWSRHIWYNRYVPAPKDTYKKLLALLQGKDFFVLTTNVDHQFQLAGFPKDRLFYMQGDYGLWQCSKPCHDSTYDNYEVVRLMVQQQRDMRVPSELVPRCPRCGRPMTMNLRSDETFVQDEGWHQAAERHAAFLDAHQRGNVLYLELGVGMNTPVIIKYPFWRRTFENREATYACINYGEAYAPAEIRNRSILLNADIDAALNGLQSK</sequence>
<evidence type="ECO:0000313" key="4">
    <source>
        <dbReference type="EMBL" id="MST59346.1"/>
    </source>
</evidence>
<dbReference type="InterPro" id="IPR026590">
    <property type="entry name" value="Ssirtuin_cat_dom"/>
</dbReference>
<comment type="caution">
    <text evidence="4">The sequence shown here is derived from an EMBL/GenBank/DDBJ whole genome shotgun (WGS) entry which is preliminary data.</text>
</comment>
<dbReference type="RefSeq" id="WP_154539061.1">
    <property type="nucleotide sequence ID" value="NZ_JALEUD010000037.1"/>
</dbReference>
<dbReference type="InterPro" id="IPR050134">
    <property type="entry name" value="NAD-dep_sirtuin_deacylases"/>
</dbReference>
<dbReference type="InterPro" id="IPR029035">
    <property type="entry name" value="DHS-like_NAD/FAD-binding_dom"/>
</dbReference>
<feature type="binding site" evidence="2">
    <location>
        <position position="144"/>
    </location>
    <ligand>
        <name>Zn(2+)</name>
        <dbReference type="ChEBI" id="CHEBI:29105"/>
    </ligand>
</feature>
<dbReference type="GO" id="GO:0046872">
    <property type="term" value="F:metal ion binding"/>
    <property type="evidence" value="ECO:0007669"/>
    <property type="project" value="UniProtKB-KW"/>
</dbReference>
<evidence type="ECO:0000313" key="5">
    <source>
        <dbReference type="Proteomes" id="UP000434342"/>
    </source>
</evidence>
<name>A0A6N7X4F7_9ACTN</name>
<feature type="domain" description="Deacetylase sirtuin-type" evidence="3">
    <location>
        <begin position="3"/>
        <end position="283"/>
    </location>
</feature>
<keyword evidence="1" id="KW-0520">NAD</keyword>
<evidence type="ECO:0000256" key="2">
    <source>
        <dbReference type="PROSITE-ProRule" id="PRU00236"/>
    </source>
</evidence>
<proteinExistence type="predicted"/>
<dbReference type="Proteomes" id="UP000434342">
    <property type="component" value="Unassembled WGS sequence"/>
</dbReference>
<dbReference type="Gene3D" id="3.40.50.1220">
    <property type="entry name" value="TPP-binding domain"/>
    <property type="match status" value="1"/>
</dbReference>
<dbReference type="EMBL" id="VUND01000001">
    <property type="protein sequence ID" value="MST59346.1"/>
    <property type="molecule type" value="Genomic_DNA"/>
</dbReference>